<sequence>MREQLSATRDFETKRQGKQLLISTRQVVRQRIAPIDWSLPSTSKVPYSPLPLAPTAASIRFASTKARPTAPPARSNSRDASFVLEIAESQSVTSGLERFLALETPADRLAARDTICRLLSSQITPQPTTTSPPVPVSRPEFDSLFARVAALEPAVSAAVLKRMRDLATGVLSWTLSHELKRQVVLARAAQEQFETRLRGKRSAGQGGELVGTEQAGPREPGSRRRGTGAGKVMRTRWRYLDECADDLRASVELRRLGRDEAEIHEDAELRQDAVAFEQYAQRLMQRTPADASTSVDPASRAADFLRLALSISPPLDFPQVSSVYSEPLPLLFAQQPLSALTLLQKMAEKGRLPTPAAIRQIVTAHYHDPASRAADRRADPSADEEEEAVYAHAREVLDEACSSSSDGLLGGLTRSGRRASLLSSKDQLEQLLQERLVRVERAEGLMHEPTLYLVRWLGLLRGRPGHEGRATSPDLATSESTGLEERQAALACALTLWEASQVRGRDEFEVVALQTSKSRVAQLFHALVLEACELEAEAAQGDAKSPNRTAAPKRLASSTLGLALDLAGRYMRHPVLVHHASRLLRAATVSADAPHLALRLFDILTNPSADRATHLATFTWTLDLLPTFVSLFLSSSAARDDSLPIRLYLSWTASGLSFPDGLWNELWRALGRRGNVDELARVAADWEETGRGQIAGRISAMVLASACEPASDRRPARVQAPLRLLAYFRSRYIRGGSSAPSPTLLQSSPFLVVPLSGYTAVLRALARSHADQRPAQRVVWRYLHRDGHAPDTSAYNALVAAHVWRPDPLYTVKDLDDAGVVYNQLIEAGRRSGGVDGRQSLTPDRETFSLLLHGFVRIAEAKRVGRQKRDVTLEAALRTFTAAADRSIGVRGHQAARLVRALARAERFEDAKEVQEKWWRTLVALEREWDRFRKAYGRRGRRGESMWNDAEVRREMREMRMARDDAERIEARRDLVPADVEEASLASPHPTVGDDSADMAEATVDDQSVEAFETAPLSPEGRP</sequence>
<dbReference type="InterPro" id="IPR011990">
    <property type="entry name" value="TPR-like_helical_dom_sf"/>
</dbReference>
<protein>
    <submittedName>
        <fullName evidence="2">Uncharacterized protein</fullName>
    </submittedName>
</protein>
<dbReference type="AlphaFoldDB" id="A0A2S5BJC7"/>
<dbReference type="OrthoDB" id="2533696at2759"/>
<name>A0A2S5BJC7_9BASI</name>
<keyword evidence="3" id="KW-1185">Reference proteome</keyword>
<comment type="caution">
    <text evidence="2">The sequence shown here is derived from an EMBL/GenBank/DDBJ whole genome shotgun (WGS) entry which is preliminary data.</text>
</comment>
<organism evidence="2 3">
    <name type="scientific">Rhodotorula taiwanensis</name>
    <dbReference type="NCBI Taxonomy" id="741276"/>
    <lineage>
        <taxon>Eukaryota</taxon>
        <taxon>Fungi</taxon>
        <taxon>Dikarya</taxon>
        <taxon>Basidiomycota</taxon>
        <taxon>Pucciniomycotina</taxon>
        <taxon>Microbotryomycetes</taxon>
        <taxon>Sporidiobolales</taxon>
        <taxon>Sporidiobolaceae</taxon>
        <taxon>Rhodotorula</taxon>
    </lineage>
</organism>
<proteinExistence type="predicted"/>
<feature type="region of interest" description="Disordered" evidence="1">
    <location>
        <begin position="979"/>
        <end position="999"/>
    </location>
</feature>
<accession>A0A2S5BJC7</accession>
<gene>
    <name evidence="2" type="ORF">BMF94_0121</name>
</gene>
<dbReference type="Proteomes" id="UP000237144">
    <property type="component" value="Unassembled WGS sequence"/>
</dbReference>
<dbReference type="EMBL" id="PJQD01000001">
    <property type="protein sequence ID" value="POY76869.1"/>
    <property type="molecule type" value="Genomic_DNA"/>
</dbReference>
<evidence type="ECO:0000256" key="1">
    <source>
        <dbReference type="SAM" id="MobiDB-lite"/>
    </source>
</evidence>
<dbReference type="Gene3D" id="1.25.40.10">
    <property type="entry name" value="Tetratricopeptide repeat domain"/>
    <property type="match status" value="1"/>
</dbReference>
<evidence type="ECO:0000313" key="2">
    <source>
        <dbReference type="EMBL" id="POY76869.1"/>
    </source>
</evidence>
<reference evidence="2 3" key="1">
    <citation type="journal article" date="2018" name="Front. Microbiol.">
        <title>Prospects for Fungal Bioremediation of Acidic Radioactive Waste Sites: Characterization and Genome Sequence of Rhodotorula taiwanensis MD1149.</title>
        <authorList>
            <person name="Tkavc R."/>
            <person name="Matrosova V.Y."/>
            <person name="Grichenko O.E."/>
            <person name="Gostincar C."/>
            <person name="Volpe R.P."/>
            <person name="Klimenkova P."/>
            <person name="Gaidamakova E.K."/>
            <person name="Zhou C.E."/>
            <person name="Stewart B.J."/>
            <person name="Lyman M.G."/>
            <person name="Malfatti S.A."/>
            <person name="Rubinfeld B."/>
            <person name="Courtot M."/>
            <person name="Singh J."/>
            <person name="Dalgard C.L."/>
            <person name="Hamilton T."/>
            <person name="Frey K.G."/>
            <person name="Gunde-Cimerman N."/>
            <person name="Dugan L."/>
            <person name="Daly M.J."/>
        </authorList>
    </citation>
    <scope>NUCLEOTIDE SEQUENCE [LARGE SCALE GENOMIC DNA]</scope>
    <source>
        <strain evidence="2 3">MD1149</strain>
    </source>
</reference>
<feature type="region of interest" description="Disordered" evidence="1">
    <location>
        <begin position="196"/>
        <end position="229"/>
    </location>
</feature>
<evidence type="ECO:0000313" key="3">
    <source>
        <dbReference type="Proteomes" id="UP000237144"/>
    </source>
</evidence>